<protein>
    <submittedName>
        <fullName evidence="2">Uncharacterized protein</fullName>
    </submittedName>
</protein>
<sequence>MKTLVRNTAVIVALGALIVSALPVVAMAASSTAPSYSLITTQSYGDIKRVPVSDNSNVGWVAYVLDGNTHKYIVNLNGAPYGARKTILTNQAVPYGWAFTTYDGKTQNILNLNGAPIGSIDSVLDSSPIPSGWVVIARNNGIKSIKKVS</sequence>
<evidence type="ECO:0000256" key="1">
    <source>
        <dbReference type="SAM" id="SignalP"/>
    </source>
</evidence>
<organism evidence="2">
    <name type="scientific">Paenibacillus sp. SYP-B3998</name>
    <dbReference type="NCBI Taxonomy" id="2678564"/>
    <lineage>
        <taxon>Bacteria</taxon>
        <taxon>Bacillati</taxon>
        <taxon>Bacillota</taxon>
        <taxon>Bacilli</taxon>
        <taxon>Bacillales</taxon>
        <taxon>Paenibacillaceae</taxon>
        <taxon>Paenibacillus</taxon>
    </lineage>
</organism>
<proteinExistence type="predicted"/>
<feature type="signal peptide" evidence="1">
    <location>
        <begin position="1"/>
        <end position="28"/>
    </location>
</feature>
<gene>
    <name evidence="2" type="ORF">GK047_28225</name>
</gene>
<keyword evidence="1" id="KW-0732">Signal</keyword>
<comment type="caution">
    <text evidence="2">The sequence shown here is derived from an EMBL/GenBank/DDBJ whole genome shotgun (WGS) entry which is preliminary data.</text>
</comment>
<evidence type="ECO:0000313" key="2">
    <source>
        <dbReference type="EMBL" id="NEW09811.1"/>
    </source>
</evidence>
<feature type="chain" id="PRO_5026295765" evidence="1">
    <location>
        <begin position="29"/>
        <end position="149"/>
    </location>
</feature>
<name>A0A6G4A7L4_9BACL</name>
<dbReference type="EMBL" id="JAAIKC010000024">
    <property type="protein sequence ID" value="NEW09811.1"/>
    <property type="molecule type" value="Genomic_DNA"/>
</dbReference>
<dbReference type="AlphaFoldDB" id="A0A6G4A7L4"/>
<dbReference type="RefSeq" id="WP_163953984.1">
    <property type="nucleotide sequence ID" value="NZ_JAAIKC010000024.1"/>
</dbReference>
<accession>A0A6G4A7L4</accession>
<reference evidence="2" key="1">
    <citation type="submission" date="2020-02" db="EMBL/GenBank/DDBJ databases">
        <authorList>
            <person name="Shen X.-R."/>
            <person name="Zhang Y.-X."/>
        </authorList>
    </citation>
    <scope>NUCLEOTIDE SEQUENCE</scope>
    <source>
        <strain evidence="2">SYP-B3998</strain>
    </source>
</reference>